<dbReference type="InterPro" id="IPR036188">
    <property type="entry name" value="FAD/NAD-bd_sf"/>
</dbReference>
<evidence type="ECO:0000256" key="2">
    <source>
        <dbReference type="ARBA" id="ARBA00010139"/>
    </source>
</evidence>
<keyword evidence="4" id="KW-0274">FAD</keyword>
<keyword evidence="3" id="KW-0285">Flavoprotein</keyword>
<evidence type="ECO:0000256" key="3">
    <source>
        <dbReference type="ARBA" id="ARBA00022630"/>
    </source>
</evidence>
<dbReference type="AlphaFoldDB" id="A0AAN7Z1N2"/>
<evidence type="ECO:0000256" key="4">
    <source>
        <dbReference type="ARBA" id="ARBA00022827"/>
    </source>
</evidence>
<evidence type="ECO:0000259" key="8">
    <source>
        <dbReference type="Pfam" id="PF07992"/>
    </source>
</evidence>
<dbReference type="GO" id="GO:0004497">
    <property type="term" value="F:monooxygenase activity"/>
    <property type="evidence" value="ECO:0007669"/>
    <property type="project" value="UniProtKB-KW"/>
</dbReference>
<dbReference type="SUPFAM" id="SSF51905">
    <property type="entry name" value="FAD/NAD(P)-binding domain"/>
    <property type="match status" value="1"/>
</dbReference>
<evidence type="ECO:0000256" key="6">
    <source>
        <dbReference type="ARBA" id="ARBA00023002"/>
    </source>
</evidence>
<dbReference type="PANTHER" id="PTHR43098">
    <property type="entry name" value="L-ORNITHINE N(5)-MONOOXYGENASE-RELATED"/>
    <property type="match status" value="1"/>
</dbReference>
<keyword evidence="7" id="KW-0503">Monooxygenase</keyword>
<evidence type="ECO:0000313" key="10">
    <source>
        <dbReference type="Proteomes" id="UP001305414"/>
    </source>
</evidence>
<comment type="similarity">
    <text evidence="2">Belongs to the FAD-binding monooxygenase family.</text>
</comment>
<evidence type="ECO:0000256" key="7">
    <source>
        <dbReference type="ARBA" id="ARBA00023033"/>
    </source>
</evidence>
<proteinExistence type="inferred from homology"/>
<dbReference type="Proteomes" id="UP001305414">
    <property type="component" value="Unassembled WGS sequence"/>
</dbReference>
<protein>
    <recommendedName>
        <fullName evidence="8">FAD/NAD(P)-binding domain-containing protein</fullName>
    </recommendedName>
</protein>
<sequence>MAATTTVTTPVNGDVVLKHPVKPVAHPLKEFPINIEAVTARYQAERQKRLRQDGVAQFKQATASFSRFKADPNAPSLHREPVTAEVKVLIVGAGIGGLVAAVKLLGQGVDDLLIVDKASRFGGTWAWNQFPGAACDVESYLYLPFLEETGYLPKRRFSYSPEILEHFDRIAEKWSLGSKAQLQTEITSMVWDESLRRWHTKTAQGDHFTSQFIVTATGTLHEPKLPGIAGINDFEGDQFHSGRWDYNITGGDTNGNLDKLADKTVALVGTGATAIQILPFLAESAKRVLVFQRTPSSVTPRENWETKPEMAASLRPGWQATGMADLAKVMEGGILDVECTASEGLHYLTRQEILREGRAAGAVTKDEELPQLLQLADLRLMQSIRDRIDEVVNDKATAEKLKPWYPFMCKRPAFHNDYIATFNKPNVELVDTEGQGVSHLTKDSVVANGKEYPVDLIVYSTGFDFIFAHDFERRTGIHVVGSKNQTIDEAWAKTGPSTLYGIHARDFPNMFNVGAMQAGVGVTWLHTCYVAGDHIASVVGRMIKQDMFEVIEPSWEASEEWGKQMEEGADMRLMFHSSCPPGYYNKQGKPEEVSPRCGPYPKGVSAWAKTLQDWREEGTWKGFETR</sequence>
<dbReference type="EMBL" id="JAWHQM010000035">
    <property type="protein sequence ID" value="KAK5633755.1"/>
    <property type="molecule type" value="Genomic_DNA"/>
</dbReference>
<gene>
    <name evidence="9" type="ORF">RRF57_009469</name>
</gene>
<comment type="caution">
    <text evidence="9">The sequence shown here is derived from an EMBL/GenBank/DDBJ whole genome shotgun (WGS) entry which is preliminary data.</text>
</comment>
<accession>A0AAN7Z1N2</accession>
<dbReference type="PRINTS" id="PR00411">
    <property type="entry name" value="PNDRDTASEI"/>
</dbReference>
<keyword evidence="10" id="KW-1185">Reference proteome</keyword>
<evidence type="ECO:0000256" key="1">
    <source>
        <dbReference type="ARBA" id="ARBA00001974"/>
    </source>
</evidence>
<dbReference type="InterPro" id="IPR023753">
    <property type="entry name" value="FAD/NAD-binding_dom"/>
</dbReference>
<feature type="domain" description="FAD/NAD(P)-binding" evidence="8">
    <location>
        <begin position="87"/>
        <end position="298"/>
    </location>
</feature>
<reference evidence="9 10" key="1">
    <citation type="submission" date="2023-10" db="EMBL/GenBank/DDBJ databases">
        <title>Draft genome sequence of Xylaria bambusicola isolate GMP-LS, the root and basal stem rot pathogen of sugarcane in Indonesia.</title>
        <authorList>
            <person name="Selvaraj P."/>
            <person name="Muralishankar V."/>
            <person name="Muruganantham S."/>
            <person name="Sp S."/>
            <person name="Haryani S."/>
            <person name="Lau K.J.X."/>
            <person name="Naqvi N.I."/>
        </authorList>
    </citation>
    <scope>NUCLEOTIDE SEQUENCE [LARGE SCALE GENOMIC DNA]</scope>
    <source>
        <strain evidence="9">GMP-LS</strain>
    </source>
</reference>
<keyword evidence="6" id="KW-0560">Oxidoreductase</keyword>
<comment type="cofactor">
    <cofactor evidence="1">
        <name>FAD</name>
        <dbReference type="ChEBI" id="CHEBI:57692"/>
    </cofactor>
</comment>
<dbReference type="PANTHER" id="PTHR43098:SF4">
    <property type="entry name" value="BLR3857 PROTEIN"/>
    <property type="match status" value="1"/>
</dbReference>
<dbReference type="Pfam" id="PF07992">
    <property type="entry name" value="Pyr_redox_2"/>
    <property type="match status" value="1"/>
</dbReference>
<dbReference type="InterPro" id="IPR050775">
    <property type="entry name" value="FAD-binding_Monooxygenases"/>
</dbReference>
<organism evidence="9 10">
    <name type="scientific">Xylaria bambusicola</name>
    <dbReference type="NCBI Taxonomy" id="326684"/>
    <lineage>
        <taxon>Eukaryota</taxon>
        <taxon>Fungi</taxon>
        <taxon>Dikarya</taxon>
        <taxon>Ascomycota</taxon>
        <taxon>Pezizomycotina</taxon>
        <taxon>Sordariomycetes</taxon>
        <taxon>Xylariomycetidae</taxon>
        <taxon>Xylariales</taxon>
        <taxon>Xylariaceae</taxon>
        <taxon>Xylaria</taxon>
    </lineage>
</organism>
<name>A0AAN7Z1N2_9PEZI</name>
<evidence type="ECO:0000313" key="9">
    <source>
        <dbReference type="EMBL" id="KAK5633755.1"/>
    </source>
</evidence>
<dbReference type="Gene3D" id="3.50.50.60">
    <property type="entry name" value="FAD/NAD(P)-binding domain"/>
    <property type="match status" value="2"/>
</dbReference>
<keyword evidence="5" id="KW-0521">NADP</keyword>
<evidence type="ECO:0000256" key="5">
    <source>
        <dbReference type="ARBA" id="ARBA00022857"/>
    </source>
</evidence>